<keyword evidence="2" id="KW-1185">Reference proteome</keyword>
<dbReference type="Proteomes" id="UP000800200">
    <property type="component" value="Unassembled WGS sequence"/>
</dbReference>
<organism evidence="1 2">
    <name type="scientific">Zopfia rhizophila CBS 207.26</name>
    <dbReference type="NCBI Taxonomy" id="1314779"/>
    <lineage>
        <taxon>Eukaryota</taxon>
        <taxon>Fungi</taxon>
        <taxon>Dikarya</taxon>
        <taxon>Ascomycota</taxon>
        <taxon>Pezizomycotina</taxon>
        <taxon>Dothideomycetes</taxon>
        <taxon>Dothideomycetes incertae sedis</taxon>
        <taxon>Zopfiaceae</taxon>
        <taxon>Zopfia</taxon>
    </lineage>
</organism>
<sequence length="182" mass="20200">MTYRLLDSYSATTGKRPSFMRIQRLLSLANSRCTKYRSSMTLLGIILMRETVSTARTSTEIMLTLISSINDLTFYTCTLLRETSSTLLMRLPNRIKLTKPISLGRFTLAPFILGLQGFELADPTLVGTHFDPSALLLAGECGCRAGCLVGRCRFYLICLGSDRRSISSCDLASCGLVWSMWA</sequence>
<name>A0A6A6E794_9PEZI</name>
<dbReference type="AlphaFoldDB" id="A0A6A6E794"/>
<dbReference type="EMBL" id="ML994626">
    <property type="protein sequence ID" value="KAF2187817.1"/>
    <property type="molecule type" value="Genomic_DNA"/>
</dbReference>
<accession>A0A6A6E794</accession>
<evidence type="ECO:0000313" key="2">
    <source>
        <dbReference type="Proteomes" id="UP000800200"/>
    </source>
</evidence>
<gene>
    <name evidence="1" type="ORF">K469DRAFT_107810</name>
</gene>
<proteinExistence type="predicted"/>
<protein>
    <submittedName>
        <fullName evidence="1">Uncharacterized protein</fullName>
    </submittedName>
</protein>
<evidence type="ECO:0000313" key="1">
    <source>
        <dbReference type="EMBL" id="KAF2187817.1"/>
    </source>
</evidence>
<reference evidence="1" key="1">
    <citation type="journal article" date="2020" name="Stud. Mycol.">
        <title>101 Dothideomycetes genomes: a test case for predicting lifestyles and emergence of pathogens.</title>
        <authorList>
            <person name="Haridas S."/>
            <person name="Albert R."/>
            <person name="Binder M."/>
            <person name="Bloem J."/>
            <person name="Labutti K."/>
            <person name="Salamov A."/>
            <person name="Andreopoulos B."/>
            <person name="Baker S."/>
            <person name="Barry K."/>
            <person name="Bills G."/>
            <person name="Bluhm B."/>
            <person name="Cannon C."/>
            <person name="Castanera R."/>
            <person name="Culley D."/>
            <person name="Daum C."/>
            <person name="Ezra D."/>
            <person name="Gonzalez J."/>
            <person name="Henrissat B."/>
            <person name="Kuo A."/>
            <person name="Liang C."/>
            <person name="Lipzen A."/>
            <person name="Lutzoni F."/>
            <person name="Magnuson J."/>
            <person name="Mondo S."/>
            <person name="Nolan M."/>
            <person name="Ohm R."/>
            <person name="Pangilinan J."/>
            <person name="Park H.-J."/>
            <person name="Ramirez L."/>
            <person name="Alfaro M."/>
            <person name="Sun H."/>
            <person name="Tritt A."/>
            <person name="Yoshinaga Y."/>
            <person name="Zwiers L.-H."/>
            <person name="Turgeon B."/>
            <person name="Goodwin S."/>
            <person name="Spatafora J."/>
            <person name="Crous P."/>
            <person name="Grigoriev I."/>
        </authorList>
    </citation>
    <scope>NUCLEOTIDE SEQUENCE</scope>
    <source>
        <strain evidence="1">CBS 207.26</strain>
    </source>
</reference>